<dbReference type="EMBL" id="BMCH01000001">
    <property type="protein sequence ID" value="GGC23267.1"/>
    <property type="molecule type" value="Genomic_DNA"/>
</dbReference>
<gene>
    <name evidence="2" type="ORF">GCM10007207_05720</name>
</gene>
<keyword evidence="1" id="KW-0472">Membrane</keyword>
<evidence type="ECO:0000313" key="2">
    <source>
        <dbReference type="EMBL" id="GGC23267.1"/>
    </source>
</evidence>
<keyword evidence="3" id="KW-1185">Reference proteome</keyword>
<feature type="transmembrane region" description="Helical" evidence="1">
    <location>
        <begin position="6"/>
        <end position="27"/>
    </location>
</feature>
<dbReference type="Proteomes" id="UP000637769">
    <property type="component" value="Unassembled WGS sequence"/>
</dbReference>
<dbReference type="RefSeq" id="WP_188425239.1">
    <property type="nucleotide sequence ID" value="NZ_BMCH01000001.1"/>
</dbReference>
<keyword evidence="1" id="KW-0812">Transmembrane</keyword>
<sequence>MRKETLLVIGFVALVLTTVAIIWTFALPSLRPLKFETLSDVTLTIEQTGQTRVLNAEETGQLNRWLQGHKSHWAPLSSPAPSTGDVVIRGRNPDGGDFELALWTGISGADWNNTAITRANPKARLKVQSFSDEDWAVLHHLIDGQGFQKTDVP</sequence>
<reference evidence="3" key="1">
    <citation type="journal article" date="2019" name="Int. J. Syst. Evol. Microbiol.">
        <title>The Global Catalogue of Microorganisms (GCM) 10K type strain sequencing project: providing services to taxonomists for standard genome sequencing and annotation.</title>
        <authorList>
            <consortium name="The Broad Institute Genomics Platform"/>
            <consortium name="The Broad Institute Genome Sequencing Center for Infectious Disease"/>
            <person name="Wu L."/>
            <person name="Ma J."/>
        </authorList>
    </citation>
    <scope>NUCLEOTIDE SEQUENCE [LARGE SCALE GENOMIC DNA]</scope>
    <source>
        <strain evidence="3">CCM 7132</strain>
    </source>
</reference>
<organism evidence="2 3">
    <name type="scientific">Asaia siamensis</name>
    <dbReference type="NCBI Taxonomy" id="110479"/>
    <lineage>
        <taxon>Bacteria</taxon>
        <taxon>Pseudomonadati</taxon>
        <taxon>Pseudomonadota</taxon>
        <taxon>Alphaproteobacteria</taxon>
        <taxon>Acetobacterales</taxon>
        <taxon>Acetobacteraceae</taxon>
        <taxon>Asaia</taxon>
    </lineage>
</organism>
<proteinExistence type="predicted"/>
<name>A0ABQ1LG79_9PROT</name>
<evidence type="ECO:0000313" key="3">
    <source>
        <dbReference type="Proteomes" id="UP000637769"/>
    </source>
</evidence>
<evidence type="ECO:0000256" key="1">
    <source>
        <dbReference type="SAM" id="Phobius"/>
    </source>
</evidence>
<protein>
    <submittedName>
        <fullName evidence="2">Uncharacterized protein</fullName>
    </submittedName>
</protein>
<keyword evidence="1" id="KW-1133">Transmembrane helix</keyword>
<accession>A0ABQ1LG79</accession>
<comment type="caution">
    <text evidence="2">The sequence shown here is derived from an EMBL/GenBank/DDBJ whole genome shotgun (WGS) entry which is preliminary data.</text>
</comment>